<dbReference type="AlphaFoldDB" id="A0A895XMH4"/>
<gene>
    <name evidence="4" type="ORF">JQS30_05300</name>
</gene>
<proteinExistence type="inferred from homology"/>
<feature type="binding site" evidence="3">
    <location>
        <position position="278"/>
    </location>
    <ligand>
        <name>Mg(2+)</name>
        <dbReference type="ChEBI" id="CHEBI:18420"/>
        <label>1</label>
    </ligand>
</feature>
<feature type="binding site" evidence="3">
    <location>
        <position position="54"/>
    </location>
    <ligand>
        <name>Mg(2+)</name>
        <dbReference type="ChEBI" id="CHEBI:18420"/>
        <label>1</label>
    </ligand>
</feature>
<accession>A0A895XMH4</accession>
<evidence type="ECO:0000313" key="5">
    <source>
        <dbReference type="Proteomes" id="UP000662939"/>
    </source>
</evidence>
<dbReference type="InterPro" id="IPR050792">
    <property type="entry name" value="ADP-ribosylglycohydrolase"/>
</dbReference>
<organism evidence="4 5">
    <name type="scientific">Natronoglycomyces albus</name>
    <dbReference type="NCBI Taxonomy" id="2811108"/>
    <lineage>
        <taxon>Bacteria</taxon>
        <taxon>Bacillati</taxon>
        <taxon>Actinomycetota</taxon>
        <taxon>Actinomycetes</taxon>
        <taxon>Glycomycetales</taxon>
        <taxon>Glycomycetaceae</taxon>
        <taxon>Natronoglycomyces</taxon>
    </lineage>
</organism>
<protein>
    <submittedName>
        <fullName evidence="4">ADP-ribosylglycohydrolase family protein</fullName>
    </submittedName>
</protein>
<evidence type="ECO:0000313" key="4">
    <source>
        <dbReference type="EMBL" id="QSB06327.1"/>
    </source>
</evidence>
<keyword evidence="2" id="KW-0378">Hydrolase</keyword>
<name>A0A895XMH4_9ACTN</name>
<dbReference type="Proteomes" id="UP000662939">
    <property type="component" value="Chromosome"/>
</dbReference>
<evidence type="ECO:0000256" key="2">
    <source>
        <dbReference type="ARBA" id="ARBA00022801"/>
    </source>
</evidence>
<dbReference type="RefSeq" id="WP_213172336.1">
    <property type="nucleotide sequence ID" value="NZ_CP070496.1"/>
</dbReference>
<evidence type="ECO:0000256" key="3">
    <source>
        <dbReference type="PIRSR" id="PIRSR605502-1"/>
    </source>
</evidence>
<dbReference type="SUPFAM" id="SSF101478">
    <property type="entry name" value="ADP-ribosylglycohydrolase"/>
    <property type="match status" value="1"/>
</dbReference>
<comment type="similarity">
    <text evidence="1">Belongs to the ADP-ribosylglycohydrolase family.</text>
</comment>
<evidence type="ECO:0000256" key="1">
    <source>
        <dbReference type="ARBA" id="ARBA00010702"/>
    </source>
</evidence>
<dbReference type="InterPro" id="IPR005502">
    <property type="entry name" value="Ribosyl_crysJ1"/>
</dbReference>
<feature type="binding site" evidence="3">
    <location>
        <position position="275"/>
    </location>
    <ligand>
        <name>Mg(2+)</name>
        <dbReference type="ChEBI" id="CHEBI:18420"/>
        <label>1</label>
    </ligand>
</feature>
<dbReference type="InterPro" id="IPR036705">
    <property type="entry name" value="Ribosyl_crysJ1_sf"/>
</dbReference>
<dbReference type="GO" id="GO:0046872">
    <property type="term" value="F:metal ion binding"/>
    <property type="evidence" value="ECO:0007669"/>
    <property type="project" value="UniProtKB-KW"/>
</dbReference>
<keyword evidence="3" id="KW-0479">Metal-binding</keyword>
<dbReference type="Pfam" id="PF03747">
    <property type="entry name" value="ADP_ribosyl_GH"/>
    <property type="match status" value="1"/>
</dbReference>
<feature type="binding site" evidence="3">
    <location>
        <position position="277"/>
    </location>
    <ligand>
        <name>Mg(2+)</name>
        <dbReference type="ChEBI" id="CHEBI:18420"/>
        <label>1</label>
    </ligand>
</feature>
<keyword evidence="5" id="KW-1185">Reference proteome</keyword>
<comment type="cofactor">
    <cofactor evidence="3">
        <name>Mg(2+)</name>
        <dbReference type="ChEBI" id="CHEBI:18420"/>
    </cofactor>
    <text evidence="3">Binds 2 magnesium ions per subunit.</text>
</comment>
<dbReference type="EMBL" id="CP070496">
    <property type="protein sequence ID" value="QSB06327.1"/>
    <property type="molecule type" value="Genomic_DNA"/>
</dbReference>
<keyword evidence="3" id="KW-0460">Magnesium</keyword>
<dbReference type="KEGG" id="nav:JQS30_05300"/>
<sequence length="320" mass="33744">MVTTSLPADRLRSTLLGGAIGDALGHPLENLNLAQIRAAHGTEGLTDISPLLITDDTQMTLFSFEGLMLADVDNEMSSVYNAYRRWLATQEQGQPSPGATGLAAQEWLYVRRGPGQACLTGLRQTDHAQVVNPDAKGCGTVMRAAPFGLFDHSPDDAFLLAAKCARFTHGHPTAAVSAGVLARLVSLLTRGHDLNDAVRECLRLLTYDVPSAGETRLAMREAVKAARQSTPSPEAVEMLGGGWVAEEALSIAVYCALVSDTAEEALLLAANHSGDSDSTAAICGNLLGAAGRKLPETWAATVEGRRTIDRLVAEATGSLN</sequence>
<reference evidence="4" key="1">
    <citation type="submission" date="2021-02" db="EMBL/GenBank/DDBJ databases">
        <title>Natronoglycomyces albus gen. nov., sp. nov, a haloalkaliphilic actinobacterium from a soda solonchak soil.</title>
        <authorList>
            <person name="Sorokin D.Y."/>
            <person name="Khijniak T.V."/>
            <person name="Zakharycheva A.P."/>
            <person name="Boueva O.V."/>
            <person name="Ariskina E.V."/>
            <person name="Hahnke R.L."/>
            <person name="Bunk B."/>
            <person name="Sproer C."/>
            <person name="Schumann P."/>
            <person name="Evtushenko L.I."/>
            <person name="Kublanov I.V."/>
        </authorList>
    </citation>
    <scope>NUCLEOTIDE SEQUENCE</scope>
    <source>
        <strain evidence="4">DSM 106290</strain>
    </source>
</reference>
<dbReference type="PANTHER" id="PTHR16222:SF24">
    <property type="entry name" value="ADP-RIBOSYLHYDROLASE ARH3"/>
    <property type="match status" value="1"/>
</dbReference>
<feature type="binding site" evidence="3">
    <location>
        <position position="55"/>
    </location>
    <ligand>
        <name>Mg(2+)</name>
        <dbReference type="ChEBI" id="CHEBI:18420"/>
        <label>1</label>
    </ligand>
</feature>
<dbReference type="Gene3D" id="1.10.4080.10">
    <property type="entry name" value="ADP-ribosylation/Crystallin J1"/>
    <property type="match status" value="1"/>
</dbReference>
<dbReference type="PANTHER" id="PTHR16222">
    <property type="entry name" value="ADP-RIBOSYLGLYCOHYDROLASE"/>
    <property type="match status" value="1"/>
</dbReference>
<feature type="binding site" evidence="3">
    <location>
        <position position="56"/>
    </location>
    <ligand>
        <name>Mg(2+)</name>
        <dbReference type="ChEBI" id="CHEBI:18420"/>
        <label>1</label>
    </ligand>
</feature>
<dbReference type="GO" id="GO:0016787">
    <property type="term" value="F:hydrolase activity"/>
    <property type="evidence" value="ECO:0007669"/>
    <property type="project" value="UniProtKB-KW"/>
</dbReference>